<keyword evidence="6" id="KW-1185">Reference proteome</keyword>
<evidence type="ECO:0000313" key="5">
    <source>
        <dbReference type="EMBL" id="OMJ78761.1"/>
    </source>
</evidence>
<dbReference type="PANTHER" id="PTHR19871">
    <property type="entry name" value="BETA TRANSDUCIN-RELATED PROTEIN"/>
    <property type="match status" value="1"/>
</dbReference>
<evidence type="ECO:0000313" key="6">
    <source>
        <dbReference type="Proteomes" id="UP000187209"/>
    </source>
</evidence>
<evidence type="ECO:0000256" key="1">
    <source>
        <dbReference type="ARBA" id="ARBA00022737"/>
    </source>
</evidence>
<dbReference type="EMBL" id="MPUH01000505">
    <property type="protein sequence ID" value="OMJ78761.1"/>
    <property type="molecule type" value="Genomic_DNA"/>
</dbReference>
<dbReference type="Pfam" id="PF24883">
    <property type="entry name" value="NPHP3_N"/>
    <property type="match status" value="1"/>
</dbReference>
<protein>
    <recommendedName>
        <fullName evidence="4">Nephrocystin 3-like N-terminal domain-containing protein</fullName>
    </recommendedName>
</protein>
<dbReference type="SUPFAM" id="SSF52540">
    <property type="entry name" value="P-loop containing nucleoside triphosphate hydrolases"/>
    <property type="match status" value="1"/>
</dbReference>
<evidence type="ECO:0000256" key="3">
    <source>
        <dbReference type="SAM" id="MobiDB-lite"/>
    </source>
</evidence>
<dbReference type="InterPro" id="IPR056884">
    <property type="entry name" value="NPHP3-like_N"/>
</dbReference>
<dbReference type="PANTHER" id="PTHR19871:SF14">
    <property type="entry name" value="DUF4062 DOMAIN-CONTAINING PROTEIN"/>
    <property type="match status" value="1"/>
</dbReference>
<dbReference type="Gene3D" id="3.40.50.300">
    <property type="entry name" value="P-loop containing nucleotide triphosphate hydrolases"/>
    <property type="match status" value="1"/>
</dbReference>
<keyword evidence="2" id="KW-0175">Coiled coil</keyword>
<gene>
    <name evidence="5" type="ORF">SteCoe_21374</name>
</gene>
<organism evidence="5 6">
    <name type="scientific">Stentor coeruleus</name>
    <dbReference type="NCBI Taxonomy" id="5963"/>
    <lineage>
        <taxon>Eukaryota</taxon>
        <taxon>Sar</taxon>
        <taxon>Alveolata</taxon>
        <taxon>Ciliophora</taxon>
        <taxon>Postciliodesmatophora</taxon>
        <taxon>Heterotrichea</taxon>
        <taxon>Heterotrichida</taxon>
        <taxon>Stentoridae</taxon>
        <taxon>Stentor</taxon>
    </lineage>
</organism>
<feature type="region of interest" description="Disordered" evidence="3">
    <location>
        <begin position="1149"/>
        <end position="1172"/>
    </location>
</feature>
<evidence type="ECO:0000256" key="2">
    <source>
        <dbReference type="SAM" id="Coils"/>
    </source>
</evidence>
<sequence>MHKGYLKALQRDTILGVENYMQEIDTLLSREDIRGDGNKLDNLPLLITGDSYSGKSSLIAHWIKRHKNSHKTDNDYFIIRFSKLSPNDTSYVSMLYSIYNQIREYYQLLQKVDVIEDKLRINFKRWLELADAKQQSSQIFRKYIIIVIDSVDKLRETSGREELPEWLPSNIPDNIRVIISCNKNSRCYNYLINKITSHVCIMPFEIEKRIEMFDLYYKKLPAHNLEKYKVEKLKNFIISNTGCENALFLKLLLHFCMLDHPLYPPLDFENLGLASSPEDLFVLAIEFYSENGFHKNIIGKVLGYLAVTRCGLSIEELSQVCSHSEAVIRVLEVFHICLFSYESLWMFKSDIFSKVVINKFFPNPYQLHMDLIETLNTHKVTVRTVHEKIYHYKEIKEWMLLKDTICILEVFFIMYTPQYRLELFRCWSLLQEHHFDPVQEYNKTLEQFVEQHKPKNPEIFIILVQICRFFKEFSQTETTEICEFRHPPLRRLHELKEVNIYDEIILLDGVINLKNLNPLRKDESFAVENKKSRSVLKESILASLDDEDEETKKEKPMSLVRALTQSSKKKNEMYYYKRWLWIEFPWCSLDVYSDFSQIMQVFSAEDMNFQHDNEMAISTLRIIRESKMKASRRYIPPKRISIQPSIIENPERSVTAFVRASGILHESLPPLNTTIQLNPISEKPGQRQLSRGATTDNLQKRQKTDYNFDLMFKELTPSNVLLKVGAKVADYSNYEILKKKKENNELQTNYNRFVNEVRIKQLQLESIKSQIAKSEDKMKEGKEIAAKIEEMKKKMERIYEKINKAEVESKRLEQVITCCFKNPAKNELWEKGLEKGIQNIKDMVEVEKLELIQCEEEKNTLDEQINEFEKWFQDKIKIQENTLDRVLEQFSFKASIKEALVSGENKRANLISVQAPPRSENYFNNKLKERQGILKKIQRFKEALENKITTFEKIIQRLQTVATISGPQDLTSIIWQLERNEELYQSRFKLDDKLKDLKSQKDALEVKLSFLKKKEVKTIYSEVNPEIITQSILENEKKIYNLFEACKKQELAYYACEGIIQHIFNMLGMNDKKLEKNNQREVLKIVGDKILAMKAQPSRPALSHSMTLKVNTLQVPYSSKFSVEEVNTPMGPNALINTPIGLSPMLSPVSSIENSNRTPSNRKSVIRLPRYA</sequence>
<dbReference type="InterPro" id="IPR027417">
    <property type="entry name" value="P-loop_NTPase"/>
</dbReference>
<accession>A0A1R2BPS4</accession>
<dbReference type="OrthoDB" id="292926at2759"/>
<feature type="coiled-coil region" evidence="2">
    <location>
        <begin position="987"/>
        <end position="1014"/>
    </location>
</feature>
<proteinExistence type="predicted"/>
<evidence type="ECO:0000259" key="4">
    <source>
        <dbReference type="Pfam" id="PF24883"/>
    </source>
</evidence>
<reference evidence="5 6" key="1">
    <citation type="submission" date="2016-11" db="EMBL/GenBank/DDBJ databases">
        <title>The macronuclear genome of Stentor coeruleus: a giant cell with tiny introns.</title>
        <authorList>
            <person name="Slabodnick M."/>
            <person name="Ruby J.G."/>
            <person name="Reiff S.B."/>
            <person name="Swart E.C."/>
            <person name="Gosai S."/>
            <person name="Prabakaran S."/>
            <person name="Witkowska E."/>
            <person name="Larue G.E."/>
            <person name="Fisher S."/>
            <person name="Freeman R.M."/>
            <person name="Gunawardena J."/>
            <person name="Chu W."/>
            <person name="Stover N.A."/>
            <person name="Gregory B.D."/>
            <person name="Nowacki M."/>
            <person name="Derisi J."/>
            <person name="Roy S.W."/>
            <person name="Marshall W.F."/>
            <person name="Sood P."/>
        </authorList>
    </citation>
    <scope>NUCLEOTIDE SEQUENCE [LARGE SCALE GENOMIC DNA]</scope>
    <source>
        <strain evidence="5">WM001</strain>
    </source>
</reference>
<feature type="domain" description="Nephrocystin 3-like N-terminal" evidence="4">
    <location>
        <begin position="44"/>
        <end position="180"/>
    </location>
</feature>
<keyword evidence="1" id="KW-0677">Repeat</keyword>
<feature type="compositionally biased region" description="Polar residues" evidence="3">
    <location>
        <begin position="1149"/>
        <end position="1163"/>
    </location>
</feature>
<dbReference type="AlphaFoldDB" id="A0A1R2BPS4"/>
<dbReference type="InterPro" id="IPR052752">
    <property type="entry name" value="NACHT-WD_repeat"/>
</dbReference>
<name>A0A1R2BPS4_9CILI</name>
<comment type="caution">
    <text evidence="5">The sequence shown here is derived from an EMBL/GenBank/DDBJ whole genome shotgun (WGS) entry which is preliminary data.</text>
</comment>
<feature type="coiled-coil region" evidence="2">
    <location>
        <begin position="736"/>
        <end position="864"/>
    </location>
</feature>
<dbReference type="Proteomes" id="UP000187209">
    <property type="component" value="Unassembled WGS sequence"/>
</dbReference>